<evidence type="ECO:0000256" key="2">
    <source>
        <dbReference type="ARBA" id="ARBA00012939"/>
    </source>
</evidence>
<dbReference type="GO" id="GO:0005829">
    <property type="term" value="C:cytosol"/>
    <property type="evidence" value="ECO:0007669"/>
    <property type="project" value="TreeGrafter"/>
</dbReference>
<sequence>MNAIHFGAGNIGRGFIGLLLHQSDYAITFVDVNEQVIDEINRVGQYNVLLANETKEQFTVKNVKGINSKINPEQVVERFIQADIVTTAIGPNILKFIAPLIADGIKARMKNNQTPVNVIACENMIGGSSALKQFVLEHLNEEEAAWLEEYVGFPDSAVDRIVPNQKNDNLLDVLVEPFHEWVIDETAIKGEKPEIAEAHFVGNLQAYIERKLFTVNTGHAATAYLGNIKNYETISETIHHEGVKEKVLHVLQETGKVLVARYNFNEADHQKYIDKILGRFANAYIVDDVKRVGRSPLRKLSGNDRLVAPALAYYKEFHEIPAHLVEVMASALHFYTPEDQESVELKKLVEEKGVQSAFVQVSGLSEDHELVTEVIRVYNNIHA</sequence>
<evidence type="ECO:0000256" key="1">
    <source>
        <dbReference type="ARBA" id="ARBA00006541"/>
    </source>
</evidence>
<keyword evidence="4 7" id="KW-0560">Oxidoreductase</keyword>
<dbReference type="SUPFAM" id="SSF48179">
    <property type="entry name" value="6-phosphogluconate dehydrogenase C-terminal domain-like"/>
    <property type="match status" value="1"/>
</dbReference>
<reference evidence="10 11" key="1">
    <citation type="submission" date="2020-04" db="EMBL/GenBank/DDBJ databases">
        <title>Bacillus sp. UniB3 isolated from commercial digestive syrup.</title>
        <authorList>
            <person name="Thorat V."/>
            <person name="Kirdat K."/>
            <person name="Tiwarekar B."/>
            <person name="Yadav A."/>
        </authorList>
    </citation>
    <scope>NUCLEOTIDE SEQUENCE [LARGE SCALE GENOMIC DNA]</scope>
    <source>
        <strain evidence="10 11">UniB3</strain>
    </source>
</reference>
<evidence type="ECO:0000313" key="10">
    <source>
        <dbReference type="EMBL" id="NMO75858.1"/>
    </source>
</evidence>
<dbReference type="InterPro" id="IPR013131">
    <property type="entry name" value="Mannitol_DH_N"/>
</dbReference>
<dbReference type="GO" id="GO:0008926">
    <property type="term" value="F:mannitol-1-phosphate 5-dehydrogenase activity"/>
    <property type="evidence" value="ECO:0007669"/>
    <property type="project" value="UniProtKB-UniRule"/>
</dbReference>
<dbReference type="SUPFAM" id="SSF51735">
    <property type="entry name" value="NAD(P)-binding Rossmann-fold domains"/>
    <property type="match status" value="1"/>
</dbReference>
<dbReference type="PROSITE" id="PS00974">
    <property type="entry name" value="MANNITOL_DHGENASE"/>
    <property type="match status" value="1"/>
</dbReference>
<evidence type="ECO:0000313" key="11">
    <source>
        <dbReference type="Proteomes" id="UP000588491"/>
    </source>
</evidence>
<dbReference type="RefSeq" id="WP_169187724.1">
    <property type="nucleotide sequence ID" value="NZ_JABBPK010000001.1"/>
</dbReference>
<comment type="catalytic activity">
    <reaction evidence="6 7">
        <text>D-mannitol 1-phosphate + NAD(+) = beta-D-fructose 6-phosphate + NADH + H(+)</text>
        <dbReference type="Rhea" id="RHEA:19661"/>
        <dbReference type="ChEBI" id="CHEBI:15378"/>
        <dbReference type="ChEBI" id="CHEBI:57540"/>
        <dbReference type="ChEBI" id="CHEBI:57634"/>
        <dbReference type="ChEBI" id="CHEBI:57945"/>
        <dbReference type="ChEBI" id="CHEBI:61381"/>
        <dbReference type="EC" id="1.1.1.17"/>
    </reaction>
</comment>
<dbReference type="GO" id="GO:0019592">
    <property type="term" value="P:mannitol catabolic process"/>
    <property type="evidence" value="ECO:0007669"/>
    <property type="project" value="TreeGrafter"/>
</dbReference>
<evidence type="ECO:0000259" key="9">
    <source>
        <dbReference type="Pfam" id="PF08125"/>
    </source>
</evidence>
<dbReference type="NCBIfam" id="NF002647">
    <property type="entry name" value="PRK02318.1-3"/>
    <property type="match status" value="1"/>
</dbReference>
<dbReference type="InterPro" id="IPR036291">
    <property type="entry name" value="NAD(P)-bd_dom_sf"/>
</dbReference>
<evidence type="ECO:0000259" key="8">
    <source>
        <dbReference type="Pfam" id="PF01232"/>
    </source>
</evidence>
<evidence type="ECO:0000256" key="5">
    <source>
        <dbReference type="ARBA" id="ARBA00023027"/>
    </source>
</evidence>
<dbReference type="InterPro" id="IPR013118">
    <property type="entry name" value="Mannitol_DH_C"/>
</dbReference>
<comment type="similarity">
    <text evidence="1 7">Belongs to the mannitol dehydrogenase family.</text>
</comment>
<dbReference type="InterPro" id="IPR023028">
    <property type="entry name" value="Mannitol_1_phos_5_DH"/>
</dbReference>
<dbReference type="Pfam" id="PF08125">
    <property type="entry name" value="Mannitol_dh_C"/>
    <property type="match status" value="1"/>
</dbReference>
<gene>
    <name evidence="7" type="primary">mtlD</name>
    <name evidence="10" type="ORF">HHU08_02235</name>
</gene>
<dbReference type="Pfam" id="PF01232">
    <property type="entry name" value="Mannitol_dh"/>
    <property type="match status" value="1"/>
</dbReference>
<organism evidence="10 11">
    <name type="scientific">Niallia alba</name>
    <dbReference type="NCBI Taxonomy" id="2729105"/>
    <lineage>
        <taxon>Bacteria</taxon>
        <taxon>Bacillati</taxon>
        <taxon>Bacillota</taxon>
        <taxon>Bacilli</taxon>
        <taxon>Bacillales</taxon>
        <taxon>Bacillaceae</taxon>
        <taxon>Niallia</taxon>
    </lineage>
</organism>
<evidence type="ECO:0000256" key="3">
    <source>
        <dbReference type="ARBA" id="ARBA00016219"/>
    </source>
</evidence>
<protein>
    <recommendedName>
        <fullName evidence="3 7">Mannitol-1-phosphate 5-dehydrogenase</fullName>
        <ecNumber evidence="2 7">1.1.1.17</ecNumber>
    </recommendedName>
</protein>
<evidence type="ECO:0000256" key="4">
    <source>
        <dbReference type="ARBA" id="ARBA00023002"/>
    </source>
</evidence>
<feature type="domain" description="Mannitol dehydrogenase C-terminal" evidence="9">
    <location>
        <begin position="203"/>
        <end position="381"/>
    </location>
</feature>
<dbReference type="PANTHER" id="PTHR30524">
    <property type="entry name" value="MANNITOL-1-PHOSPHATE 5-DEHYDROGENASE"/>
    <property type="match status" value="1"/>
</dbReference>
<comment type="caution">
    <text evidence="10">The sequence shown here is derived from an EMBL/GenBank/DDBJ whole genome shotgun (WGS) entry which is preliminary data.</text>
</comment>
<feature type="domain" description="Mannitol dehydrogenase N-terminal" evidence="8">
    <location>
        <begin position="1"/>
        <end position="196"/>
    </location>
</feature>
<dbReference type="HAMAP" id="MF_00196">
    <property type="entry name" value="Mannitol_dehydrog"/>
    <property type="match status" value="1"/>
</dbReference>
<dbReference type="PANTHER" id="PTHR30524:SF0">
    <property type="entry name" value="ALTRONATE OXIDOREDUCTASE-RELATED"/>
    <property type="match status" value="1"/>
</dbReference>
<proteinExistence type="inferred from homology"/>
<dbReference type="EMBL" id="JABBPK010000001">
    <property type="protein sequence ID" value="NMO75858.1"/>
    <property type="molecule type" value="Genomic_DNA"/>
</dbReference>
<dbReference type="PRINTS" id="PR00084">
    <property type="entry name" value="MTLDHDRGNASE"/>
</dbReference>
<dbReference type="AlphaFoldDB" id="A0A7Y0PKH4"/>
<dbReference type="InterPro" id="IPR023027">
    <property type="entry name" value="Mannitol_DH_CS"/>
</dbReference>
<feature type="binding site" evidence="7">
    <location>
        <begin position="3"/>
        <end position="14"/>
    </location>
    <ligand>
        <name>NAD(+)</name>
        <dbReference type="ChEBI" id="CHEBI:57540"/>
    </ligand>
</feature>
<dbReference type="Gene3D" id="1.10.1040.10">
    <property type="entry name" value="N-(1-d-carboxylethyl)-l-norvaline Dehydrogenase, domain 2"/>
    <property type="match status" value="1"/>
</dbReference>
<evidence type="ECO:0000256" key="7">
    <source>
        <dbReference type="HAMAP-Rule" id="MF_00196"/>
    </source>
</evidence>
<dbReference type="InterPro" id="IPR008927">
    <property type="entry name" value="6-PGluconate_DH-like_C_sf"/>
</dbReference>
<evidence type="ECO:0000256" key="6">
    <source>
        <dbReference type="ARBA" id="ARBA00048615"/>
    </source>
</evidence>
<dbReference type="InterPro" id="IPR013328">
    <property type="entry name" value="6PGD_dom2"/>
</dbReference>
<keyword evidence="5 7" id="KW-0520">NAD</keyword>
<dbReference type="EC" id="1.1.1.17" evidence="2 7"/>
<dbReference type="NCBIfam" id="NF002650">
    <property type="entry name" value="PRK02318.2-2"/>
    <property type="match status" value="1"/>
</dbReference>
<dbReference type="NCBIfam" id="NF002649">
    <property type="entry name" value="PRK02318.2-1"/>
    <property type="match status" value="1"/>
</dbReference>
<keyword evidence="11" id="KW-1185">Reference proteome</keyword>
<name>A0A7Y0PKH4_9BACI</name>
<dbReference type="NCBIfam" id="NF002652">
    <property type="entry name" value="PRK02318.2-5"/>
    <property type="match status" value="1"/>
</dbReference>
<dbReference type="NCBIfam" id="NF002646">
    <property type="entry name" value="PRK02318.1-2"/>
    <property type="match status" value="1"/>
</dbReference>
<dbReference type="InterPro" id="IPR000669">
    <property type="entry name" value="Mannitol_DH"/>
</dbReference>
<dbReference type="Gene3D" id="3.40.50.720">
    <property type="entry name" value="NAD(P)-binding Rossmann-like Domain"/>
    <property type="match status" value="1"/>
</dbReference>
<accession>A0A7Y0PKH4</accession>
<dbReference type="Proteomes" id="UP000588491">
    <property type="component" value="Unassembled WGS sequence"/>
</dbReference>